<dbReference type="CDD" id="cd15457">
    <property type="entry name" value="NADAR"/>
    <property type="match status" value="1"/>
</dbReference>
<protein>
    <recommendedName>
        <fullName evidence="3">NADAR domain-containing protein</fullName>
    </recommendedName>
</protein>
<evidence type="ECO:0000313" key="4">
    <source>
        <dbReference type="EMBL" id="EKU78190.1"/>
    </source>
</evidence>
<dbReference type="NCBIfam" id="TIGR02464">
    <property type="entry name" value="ribofla_fusion"/>
    <property type="match status" value="1"/>
</dbReference>
<dbReference type="eggNOG" id="COG3236">
    <property type="taxonomic scope" value="Bacteria"/>
</dbReference>
<comment type="catalytic activity">
    <reaction evidence="1">
        <text>5-amino-6-(5-phospho-D-ribosylamino)uracil + H2O = 5,6-diaminouracil + D-ribose 5-phosphate</text>
        <dbReference type="Rhea" id="RHEA:55020"/>
        <dbReference type="ChEBI" id="CHEBI:15377"/>
        <dbReference type="ChEBI" id="CHEBI:46252"/>
        <dbReference type="ChEBI" id="CHEBI:58453"/>
        <dbReference type="ChEBI" id="CHEBI:78346"/>
    </reaction>
</comment>
<dbReference type="PATRIC" id="fig|883156.3.peg.1258"/>
<sequence>MVTAKTDKEKIMKKLDKEIEKQTDKEIKKQTDKLTYSRRDILKLRDDEIPPVIDSFRGTYRFLSNMSAYKVFYLGDTYYSAEAAYQGSKAATDLQRMKMVRVKRPDYARRMGRSMKQIREDWDKIKLRVMYEIVKAKFSQNEKLQAKLLATRDRVLIEGNDWGDTFWGMTDGEGENHLGKILMRVRAELREAQNDKPNKEI</sequence>
<dbReference type="HOGENOM" id="CLU_084247_3_2_9"/>
<dbReference type="SUPFAM" id="SSF143990">
    <property type="entry name" value="YbiA-like"/>
    <property type="match status" value="1"/>
</dbReference>
<evidence type="ECO:0000256" key="2">
    <source>
        <dbReference type="ARBA" id="ARBA00000751"/>
    </source>
</evidence>
<feature type="domain" description="NADAR" evidence="3">
    <location>
        <begin position="60"/>
        <end position="190"/>
    </location>
</feature>
<dbReference type="Proteomes" id="UP000009891">
    <property type="component" value="Unassembled WGS sequence"/>
</dbReference>
<dbReference type="Pfam" id="PF08719">
    <property type="entry name" value="NADAR"/>
    <property type="match status" value="1"/>
</dbReference>
<evidence type="ECO:0000313" key="5">
    <source>
        <dbReference type="Proteomes" id="UP000009891"/>
    </source>
</evidence>
<dbReference type="Gene3D" id="1.10.357.40">
    <property type="entry name" value="YbiA-like"/>
    <property type="match status" value="1"/>
</dbReference>
<dbReference type="STRING" id="883156.HMPREF9282_01296"/>
<comment type="caution">
    <text evidence="4">The sequence shown here is derived from an EMBL/GenBank/DDBJ whole genome shotgun (WGS) entry which is preliminary data.</text>
</comment>
<dbReference type="AlphaFoldDB" id="K9DLD1"/>
<reference evidence="4 5" key="1">
    <citation type="submission" date="2012-09" db="EMBL/GenBank/DDBJ databases">
        <title>The Genome Sequence of Veillonella ratti ACS-216-V-COL6B.</title>
        <authorList>
            <consortium name="The Broad Institute Genome Sequencing Platform"/>
            <person name="Earl A."/>
            <person name="Ward D."/>
            <person name="Feldgarden M."/>
            <person name="Gevers D."/>
            <person name="Saerens B."/>
            <person name="Vaneechoutte M."/>
            <person name="Walker B."/>
            <person name="Young S.K."/>
            <person name="Zeng Q."/>
            <person name="Gargeya S."/>
            <person name="Fitzgerald M."/>
            <person name="Haas B."/>
            <person name="Abouelleil A."/>
            <person name="Alvarado L."/>
            <person name="Arachchi H.M."/>
            <person name="Berlin A."/>
            <person name="Chapman S.B."/>
            <person name="Goldberg J."/>
            <person name="Griggs A."/>
            <person name="Gujja S."/>
            <person name="Hansen M."/>
            <person name="Howarth C."/>
            <person name="Imamovic A."/>
            <person name="Larimer J."/>
            <person name="McCowen C."/>
            <person name="Montmayeur A."/>
            <person name="Murphy C."/>
            <person name="Neiman D."/>
            <person name="Pearson M."/>
            <person name="Priest M."/>
            <person name="Roberts A."/>
            <person name="Saif S."/>
            <person name="Shea T."/>
            <person name="Sisk P."/>
            <person name="Sykes S."/>
            <person name="Wortman J."/>
            <person name="Nusbaum C."/>
            <person name="Birren B."/>
        </authorList>
    </citation>
    <scope>NUCLEOTIDE SEQUENCE [LARGE SCALE GENOMIC DNA]</scope>
    <source>
        <strain evidence="4 5">ACS-216-V-Col6b</strain>
    </source>
</reference>
<evidence type="ECO:0000256" key="1">
    <source>
        <dbReference type="ARBA" id="ARBA00000022"/>
    </source>
</evidence>
<dbReference type="EMBL" id="AHAF01000009">
    <property type="protein sequence ID" value="EKU78190.1"/>
    <property type="molecule type" value="Genomic_DNA"/>
</dbReference>
<dbReference type="RefSeq" id="WP_006556183.1">
    <property type="nucleotide sequence ID" value="NZ_JH992937.1"/>
</dbReference>
<dbReference type="InterPro" id="IPR012816">
    <property type="entry name" value="NADAR"/>
</dbReference>
<comment type="catalytic activity">
    <reaction evidence="2">
        <text>2,5-diamino-6-hydroxy-4-(5-phosphoribosylamino)-pyrimidine + H2O = 2,5,6-triamino-4-hydroxypyrimidine + D-ribose 5-phosphate</text>
        <dbReference type="Rhea" id="RHEA:23436"/>
        <dbReference type="ChEBI" id="CHEBI:15377"/>
        <dbReference type="ChEBI" id="CHEBI:58614"/>
        <dbReference type="ChEBI" id="CHEBI:78346"/>
        <dbReference type="ChEBI" id="CHEBI:137796"/>
    </reaction>
</comment>
<accession>K9DLD1</accession>
<dbReference type="InterPro" id="IPR037238">
    <property type="entry name" value="YbiA-like_sf"/>
</dbReference>
<keyword evidence="5" id="KW-1185">Reference proteome</keyword>
<proteinExistence type="predicted"/>
<name>K9DLD1_9FIRM</name>
<evidence type="ECO:0000259" key="3">
    <source>
        <dbReference type="Pfam" id="PF08719"/>
    </source>
</evidence>
<gene>
    <name evidence="4" type="ORF">HMPREF9282_01296</name>
</gene>
<organism evidence="4 5">
    <name type="scientific">Veillonella seminalis ACS-216-V-Col6b</name>
    <dbReference type="NCBI Taxonomy" id="883156"/>
    <lineage>
        <taxon>Bacteria</taxon>
        <taxon>Bacillati</taxon>
        <taxon>Bacillota</taxon>
        <taxon>Negativicutes</taxon>
        <taxon>Veillonellales</taxon>
        <taxon>Veillonellaceae</taxon>
        <taxon>Veillonella</taxon>
    </lineage>
</organism>